<evidence type="ECO:0000256" key="7">
    <source>
        <dbReference type="SAM" id="MobiDB-lite"/>
    </source>
</evidence>
<protein>
    <recommendedName>
        <fullName evidence="3">ER membrane protein complex subunit 3</fullName>
    </recommendedName>
</protein>
<dbReference type="AlphaFoldDB" id="A0A2U3E9X2"/>
<dbReference type="SMART" id="SM01415">
    <property type="entry name" value="DUF106"/>
    <property type="match status" value="1"/>
</dbReference>
<dbReference type="InterPro" id="IPR002809">
    <property type="entry name" value="EMC3/TMCO1"/>
</dbReference>
<dbReference type="Proteomes" id="UP000245956">
    <property type="component" value="Unassembled WGS sequence"/>
</dbReference>
<evidence type="ECO:0000256" key="3">
    <source>
        <dbReference type="ARBA" id="ARBA00020822"/>
    </source>
</evidence>
<dbReference type="InterPro" id="IPR008568">
    <property type="entry name" value="EMC3"/>
</dbReference>
<evidence type="ECO:0000256" key="2">
    <source>
        <dbReference type="ARBA" id="ARBA00005376"/>
    </source>
</evidence>
<gene>
    <name evidence="9" type="ORF">PCL_11394</name>
</gene>
<keyword evidence="5 8" id="KW-1133">Transmembrane helix</keyword>
<evidence type="ECO:0000256" key="1">
    <source>
        <dbReference type="ARBA" id="ARBA00004141"/>
    </source>
</evidence>
<evidence type="ECO:0000313" key="10">
    <source>
        <dbReference type="Proteomes" id="UP000245956"/>
    </source>
</evidence>
<dbReference type="PANTHER" id="PTHR13116">
    <property type="entry name" value="ER MEMBRANE PROTEIN COMPLEX SUBUNIT 3"/>
    <property type="match status" value="1"/>
</dbReference>
<organism evidence="9 10">
    <name type="scientific">Purpureocillium lilacinum</name>
    <name type="common">Paecilomyces lilacinus</name>
    <dbReference type="NCBI Taxonomy" id="33203"/>
    <lineage>
        <taxon>Eukaryota</taxon>
        <taxon>Fungi</taxon>
        <taxon>Dikarya</taxon>
        <taxon>Ascomycota</taxon>
        <taxon>Pezizomycotina</taxon>
        <taxon>Sordariomycetes</taxon>
        <taxon>Hypocreomycetidae</taxon>
        <taxon>Hypocreales</taxon>
        <taxon>Ophiocordycipitaceae</taxon>
        <taxon>Purpureocillium</taxon>
    </lineage>
</organism>
<comment type="similarity">
    <text evidence="2">Belongs to the EMC3 family.</text>
</comment>
<evidence type="ECO:0000256" key="4">
    <source>
        <dbReference type="ARBA" id="ARBA00022692"/>
    </source>
</evidence>
<feature type="transmembrane region" description="Helical" evidence="8">
    <location>
        <begin position="275"/>
        <end position="294"/>
    </location>
</feature>
<feature type="region of interest" description="Disordered" evidence="7">
    <location>
        <begin position="75"/>
        <end position="100"/>
    </location>
</feature>
<comment type="caution">
    <text evidence="9">The sequence shown here is derived from an EMBL/GenBank/DDBJ whole genome shotgun (WGS) entry which is preliminary data.</text>
</comment>
<feature type="compositionally biased region" description="Basic and acidic residues" evidence="7">
    <location>
        <begin position="75"/>
        <end position="86"/>
    </location>
</feature>
<evidence type="ECO:0000256" key="6">
    <source>
        <dbReference type="ARBA" id="ARBA00023136"/>
    </source>
</evidence>
<accession>A0A2U3E9X2</accession>
<proteinExistence type="inferred from homology"/>
<comment type="subcellular location">
    <subcellularLocation>
        <location evidence="1">Membrane</location>
        <topology evidence="1">Multi-pass membrane protein</topology>
    </subcellularLocation>
</comment>
<feature type="region of interest" description="Disordered" evidence="7">
    <location>
        <begin position="37"/>
        <end position="58"/>
    </location>
</feature>
<keyword evidence="6 8" id="KW-0472">Membrane</keyword>
<dbReference type="PANTHER" id="PTHR13116:SF5">
    <property type="entry name" value="ER MEMBRANE PROTEIN COMPLEX SUBUNIT 3"/>
    <property type="match status" value="1"/>
</dbReference>
<dbReference type="GO" id="GO:0072546">
    <property type="term" value="C:EMC complex"/>
    <property type="evidence" value="ECO:0007669"/>
    <property type="project" value="TreeGrafter"/>
</dbReference>
<evidence type="ECO:0000256" key="8">
    <source>
        <dbReference type="SAM" id="Phobius"/>
    </source>
</evidence>
<feature type="transmembrane region" description="Helical" evidence="8">
    <location>
        <begin position="223"/>
        <end position="244"/>
    </location>
</feature>
<evidence type="ECO:0000313" key="9">
    <source>
        <dbReference type="EMBL" id="PWI71300.1"/>
    </source>
</evidence>
<name>A0A2U3E9X2_PURLI</name>
<dbReference type="EMBL" id="LCWV01000007">
    <property type="protein sequence ID" value="PWI71300.1"/>
    <property type="molecule type" value="Genomic_DNA"/>
</dbReference>
<feature type="transmembrane region" description="Helical" evidence="8">
    <location>
        <begin position="113"/>
        <end position="133"/>
    </location>
</feature>
<dbReference type="GO" id="GO:0034975">
    <property type="term" value="P:protein folding in endoplasmic reticulum"/>
    <property type="evidence" value="ECO:0007669"/>
    <property type="project" value="TreeGrafter"/>
</dbReference>
<sequence>MDVAFQQLVPGGAETGPTCGTACHQCVCLRQNQSSEQQASTSTSAPPPSSLRQTPPQTHLRLSVCPLPSIPISRERIDNRHPHDGANSRPDPPQGPPALVRTTPVLASPVLCYWILIPITVVMVLTGVLRHYASVLMATAPKKLEARALREQRALARGVALRSNYHALSQRAFEARREGLTAGYESGAFLKEPERKGQPPANPLTDPSQMDGMMGMMKNNMAMIIPNTLIMSWINAFFSGYVIMKLPFPITIKFKSMLQAGVQTKDMDPRWMSSISWYFLCIFGLQFVYVFLLGSDNGERPLRLPQSSNETNYPSPAASQMAQQMAAQQMPMGGMGGPGQDPDKQFKAEAENLAVVEHYSVLDDVEERLLEGIKS</sequence>
<keyword evidence="4 8" id="KW-0812">Transmembrane</keyword>
<dbReference type="Pfam" id="PF01956">
    <property type="entry name" value="EMC3_TMCO1"/>
    <property type="match status" value="1"/>
</dbReference>
<reference evidence="9 10" key="1">
    <citation type="journal article" date="2016" name="Front. Microbiol.">
        <title>Genome and transcriptome sequences reveal the specific parasitism of the nematophagous Purpureocillium lilacinum 36-1.</title>
        <authorList>
            <person name="Xie J."/>
            <person name="Li S."/>
            <person name="Mo C."/>
            <person name="Xiao X."/>
            <person name="Peng D."/>
            <person name="Wang G."/>
            <person name="Xiao Y."/>
        </authorList>
    </citation>
    <scope>NUCLEOTIDE SEQUENCE [LARGE SCALE GENOMIC DNA]</scope>
    <source>
        <strain evidence="9 10">36-1</strain>
    </source>
</reference>
<evidence type="ECO:0000256" key="5">
    <source>
        <dbReference type="ARBA" id="ARBA00022989"/>
    </source>
</evidence>